<proteinExistence type="predicted"/>
<dbReference type="AlphaFoldDB" id="A0A6A6EZ82"/>
<sequence>MATISLVSAMPTTTQNWQLETNALGYEVARFKPGFEPGSSDYLHRFGEIDINSTTLFTRDNARTTKPYVGKTRIPYGCNTDIGNYIFSRIHELCDTDRCDRGSSISAEVEYPKLGKKQKANVVVSVEGFYPSGSKDHMIRAIQAMVPQNGVEYYDVTSYGPIRGGHTIQEITKCEVVGSSNFFSVVVTNDADDSLVGNLDVSVAFNEGENGFETPTALESVPFGVLIFHRPGITENLKHGDIDVEGGRHAQTDTKQHRAMVYPTNGSRKMFWFTRIHVREFETWARLQE</sequence>
<organism evidence="1 2">
    <name type="scientific">Cercospora zeae-maydis SCOH1-5</name>
    <dbReference type="NCBI Taxonomy" id="717836"/>
    <lineage>
        <taxon>Eukaryota</taxon>
        <taxon>Fungi</taxon>
        <taxon>Dikarya</taxon>
        <taxon>Ascomycota</taxon>
        <taxon>Pezizomycotina</taxon>
        <taxon>Dothideomycetes</taxon>
        <taxon>Dothideomycetidae</taxon>
        <taxon>Mycosphaerellales</taxon>
        <taxon>Mycosphaerellaceae</taxon>
        <taxon>Cercospora</taxon>
    </lineage>
</organism>
<accession>A0A6A6EZ82</accession>
<keyword evidence="2" id="KW-1185">Reference proteome</keyword>
<gene>
    <name evidence="1" type="ORF">CERZMDRAFT_89346</name>
</gene>
<reference evidence="1" key="1">
    <citation type="journal article" date="2020" name="Stud. Mycol.">
        <title>101 Dothideomycetes genomes: a test case for predicting lifestyles and emergence of pathogens.</title>
        <authorList>
            <person name="Haridas S."/>
            <person name="Albert R."/>
            <person name="Binder M."/>
            <person name="Bloem J."/>
            <person name="Labutti K."/>
            <person name="Salamov A."/>
            <person name="Andreopoulos B."/>
            <person name="Baker S."/>
            <person name="Barry K."/>
            <person name="Bills G."/>
            <person name="Bluhm B."/>
            <person name="Cannon C."/>
            <person name="Castanera R."/>
            <person name="Culley D."/>
            <person name="Daum C."/>
            <person name="Ezra D."/>
            <person name="Gonzalez J."/>
            <person name="Henrissat B."/>
            <person name="Kuo A."/>
            <person name="Liang C."/>
            <person name="Lipzen A."/>
            <person name="Lutzoni F."/>
            <person name="Magnuson J."/>
            <person name="Mondo S."/>
            <person name="Nolan M."/>
            <person name="Ohm R."/>
            <person name="Pangilinan J."/>
            <person name="Park H.-J."/>
            <person name="Ramirez L."/>
            <person name="Alfaro M."/>
            <person name="Sun H."/>
            <person name="Tritt A."/>
            <person name="Yoshinaga Y."/>
            <person name="Zwiers L.-H."/>
            <person name="Turgeon B."/>
            <person name="Goodwin S."/>
            <person name="Spatafora J."/>
            <person name="Crous P."/>
            <person name="Grigoriev I."/>
        </authorList>
    </citation>
    <scope>NUCLEOTIDE SEQUENCE</scope>
    <source>
        <strain evidence="1">SCOH1-5</strain>
    </source>
</reference>
<evidence type="ECO:0000313" key="2">
    <source>
        <dbReference type="Proteomes" id="UP000799539"/>
    </source>
</evidence>
<dbReference type="Proteomes" id="UP000799539">
    <property type="component" value="Unassembled WGS sequence"/>
</dbReference>
<evidence type="ECO:0000313" key="1">
    <source>
        <dbReference type="EMBL" id="KAF2206414.1"/>
    </source>
</evidence>
<dbReference type="OrthoDB" id="4704201at2759"/>
<dbReference type="EMBL" id="ML992722">
    <property type="protein sequence ID" value="KAF2206414.1"/>
    <property type="molecule type" value="Genomic_DNA"/>
</dbReference>
<name>A0A6A6EZ82_9PEZI</name>
<protein>
    <submittedName>
        <fullName evidence="1">Uncharacterized protein</fullName>
    </submittedName>
</protein>